<feature type="region of interest" description="Disordered" evidence="1">
    <location>
        <begin position="262"/>
        <end position="283"/>
    </location>
</feature>
<dbReference type="Gene3D" id="3.90.1530.10">
    <property type="entry name" value="Conserved hypothetical protein from pyrococcus furiosus pfu- 392566-001, ParB domain"/>
    <property type="match status" value="1"/>
</dbReference>
<dbReference type="SMART" id="SM00470">
    <property type="entry name" value="ParB"/>
    <property type="match status" value="1"/>
</dbReference>
<dbReference type="EMBL" id="JBEVCJ010000031">
    <property type="protein sequence ID" value="MET1256934.1"/>
    <property type="molecule type" value="Genomic_DNA"/>
</dbReference>
<feature type="domain" description="ParB-like N-terminal" evidence="2">
    <location>
        <begin position="34"/>
        <end position="130"/>
    </location>
</feature>
<sequence length="347" mass="40097">MSIGAIQDLLKKSNLNQNLSAKEDESKNLDDIIHHIELELIEFDKEQPRQELVEDEIYDIVRTLRAPGSKINQPITVWPKNKEGKYLLKYGEKRTRASLIAERKTIPAVIDSRYDYDNEEHRAINFAEQYIENNARGGLQPLDDCVALAKLKTMFGNLKDVMMYVGAKSQGTISDKIKVSEIKTNPRYDFLKDFYYDEELKLKDLTIFRNLIKVIEKNEEHYEQIKTKVITAVEKKALNRTWVEGLLAYDFDKNEAPYELGSDSKKEKKIKEKNSKPADDLPKSYKVRPVKKAKVLGRVSIDGRKKVNCQLLLDRIDNEEGYVWVLEEGADEPTRVNLSKLSLTEIL</sequence>
<protein>
    <submittedName>
        <fullName evidence="3">ParB N-terminal domain-containing protein</fullName>
    </submittedName>
</protein>
<reference evidence="3 4" key="1">
    <citation type="submission" date="2024-06" db="EMBL/GenBank/DDBJ databases">
        <authorList>
            <person name="Li F."/>
        </authorList>
    </citation>
    <scope>NUCLEOTIDE SEQUENCE [LARGE SCALE GENOMIC DNA]</scope>
    <source>
        <strain evidence="3 4">GXAS 311</strain>
    </source>
</reference>
<organism evidence="3 4">
    <name type="scientific">Aliikangiella maris</name>
    <dbReference type="NCBI Taxonomy" id="3162458"/>
    <lineage>
        <taxon>Bacteria</taxon>
        <taxon>Pseudomonadati</taxon>
        <taxon>Pseudomonadota</taxon>
        <taxon>Gammaproteobacteria</taxon>
        <taxon>Oceanospirillales</taxon>
        <taxon>Pleioneaceae</taxon>
        <taxon>Aliikangiella</taxon>
    </lineage>
</organism>
<name>A0ABV2BYC6_9GAMM</name>
<dbReference type="InterPro" id="IPR003115">
    <property type="entry name" value="ParB_N"/>
</dbReference>
<gene>
    <name evidence="3" type="ORF">ABVT43_17460</name>
</gene>
<evidence type="ECO:0000313" key="3">
    <source>
        <dbReference type="EMBL" id="MET1256934.1"/>
    </source>
</evidence>
<keyword evidence="4" id="KW-1185">Reference proteome</keyword>
<evidence type="ECO:0000313" key="4">
    <source>
        <dbReference type="Proteomes" id="UP001548189"/>
    </source>
</evidence>
<comment type="caution">
    <text evidence="3">The sequence shown here is derived from an EMBL/GenBank/DDBJ whole genome shotgun (WGS) entry which is preliminary data.</text>
</comment>
<dbReference type="InterPro" id="IPR036086">
    <property type="entry name" value="ParB/Sulfiredoxin_sf"/>
</dbReference>
<dbReference type="RefSeq" id="WP_353897517.1">
    <property type="nucleotide sequence ID" value="NZ_JBEVCJ010000031.1"/>
</dbReference>
<accession>A0ABV2BYC6</accession>
<evidence type="ECO:0000256" key="1">
    <source>
        <dbReference type="SAM" id="MobiDB-lite"/>
    </source>
</evidence>
<evidence type="ECO:0000259" key="2">
    <source>
        <dbReference type="SMART" id="SM00470"/>
    </source>
</evidence>
<dbReference type="Proteomes" id="UP001548189">
    <property type="component" value="Unassembled WGS sequence"/>
</dbReference>
<dbReference type="PANTHER" id="PTHR33375">
    <property type="entry name" value="CHROMOSOME-PARTITIONING PROTEIN PARB-RELATED"/>
    <property type="match status" value="1"/>
</dbReference>
<dbReference type="PANTHER" id="PTHR33375:SF1">
    <property type="entry name" value="CHROMOSOME-PARTITIONING PROTEIN PARB-RELATED"/>
    <property type="match status" value="1"/>
</dbReference>
<proteinExistence type="predicted"/>
<dbReference type="InterPro" id="IPR050336">
    <property type="entry name" value="Chromosome_partition/occlusion"/>
</dbReference>
<dbReference type="Pfam" id="PF02195">
    <property type="entry name" value="ParB_N"/>
    <property type="match status" value="1"/>
</dbReference>
<dbReference type="SUPFAM" id="SSF110849">
    <property type="entry name" value="ParB/Sulfiredoxin"/>
    <property type="match status" value="1"/>
</dbReference>